<comment type="caution">
    <text evidence="1">The sequence shown here is derived from an EMBL/GenBank/DDBJ whole genome shotgun (WGS) entry which is preliminary data.</text>
</comment>
<dbReference type="AlphaFoldDB" id="A0A419VUE0"/>
<proteinExistence type="predicted"/>
<protein>
    <submittedName>
        <fullName evidence="1">Uncharacterized protein</fullName>
    </submittedName>
</protein>
<dbReference type="RefSeq" id="WP_120275752.1">
    <property type="nucleotide sequence ID" value="NZ_RAPN01000006.1"/>
</dbReference>
<organism evidence="1 2">
    <name type="scientific">Mangrovibacterium diazotrophicum</name>
    <dbReference type="NCBI Taxonomy" id="1261403"/>
    <lineage>
        <taxon>Bacteria</taxon>
        <taxon>Pseudomonadati</taxon>
        <taxon>Bacteroidota</taxon>
        <taxon>Bacteroidia</taxon>
        <taxon>Marinilabiliales</taxon>
        <taxon>Prolixibacteraceae</taxon>
        <taxon>Mangrovibacterium</taxon>
    </lineage>
</organism>
<dbReference type="OrthoDB" id="1092447at2"/>
<gene>
    <name evidence="1" type="ORF">BC643_4614</name>
</gene>
<name>A0A419VUE0_9BACT</name>
<evidence type="ECO:0000313" key="2">
    <source>
        <dbReference type="Proteomes" id="UP000283387"/>
    </source>
</evidence>
<dbReference type="Proteomes" id="UP000283387">
    <property type="component" value="Unassembled WGS sequence"/>
</dbReference>
<evidence type="ECO:0000313" key="1">
    <source>
        <dbReference type="EMBL" id="RKD85095.1"/>
    </source>
</evidence>
<reference evidence="1 2" key="1">
    <citation type="submission" date="2018-09" db="EMBL/GenBank/DDBJ databases">
        <title>Genomic Encyclopedia of Archaeal and Bacterial Type Strains, Phase II (KMG-II): from individual species to whole genera.</title>
        <authorList>
            <person name="Goeker M."/>
        </authorList>
    </citation>
    <scope>NUCLEOTIDE SEQUENCE [LARGE SCALE GENOMIC DNA]</scope>
    <source>
        <strain evidence="1 2">DSM 27148</strain>
    </source>
</reference>
<sequence length="236" mass="26272">MATNRSRIPGAIGLFNSYIASTADYFEAGTPESNAARLGILDTEKTAWLAFRDEWNPLYPLYENKRSTRTMLVTDQLHAIIKDTKTYDKEHHLLDRIAASPNVTITDLSTFNIKSGPLAKQRRTKPSKPIDALVIPDLVQIGGGELSITCRNNMDARTGIIDEANGVELLYLVGTEPPASANDPLLRQSFSSRARFTLNLGNDSNGKTAYLYFRWVNSKYPTLAGPWTRMYSVLVV</sequence>
<dbReference type="EMBL" id="RAPN01000006">
    <property type="protein sequence ID" value="RKD85095.1"/>
    <property type="molecule type" value="Genomic_DNA"/>
</dbReference>
<keyword evidence="2" id="KW-1185">Reference proteome</keyword>
<accession>A0A419VUE0</accession>